<gene>
    <name evidence="1" type="ORF">EDD36DRAFT_291438</name>
</gene>
<protein>
    <recommendedName>
        <fullName evidence="3">Protein kinase domain-containing protein</fullName>
    </recommendedName>
</protein>
<comment type="caution">
    <text evidence="1">The sequence shown here is derived from an EMBL/GenBank/DDBJ whole genome shotgun (WGS) entry which is preliminary data.</text>
</comment>
<keyword evidence="2" id="KW-1185">Reference proteome</keyword>
<evidence type="ECO:0008006" key="3">
    <source>
        <dbReference type="Google" id="ProtNLM"/>
    </source>
</evidence>
<dbReference type="Proteomes" id="UP001203852">
    <property type="component" value="Unassembled WGS sequence"/>
</dbReference>
<dbReference type="EMBL" id="MU404356">
    <property type="protein sequence ID" value="KAI1611527.1"/>
    <property type="molecule type" value="Genomic_DNA"/>
</dbReference>
<organism evidence="1 2">
    <name type="scientific">Exophiala viscosa</name>
    <dbReference type="NCBI Taxonomy" id="2486360"/>
    <lineage>
        <taxon>Eukaryota</taxon>
        <taxon>Fungi</taxon>
        <taxon>Dikarya</taxon>
        <taxon>Ascomycota</taxon>
        <taxon>Pezizomycotina</taxon>
        <taxon>Eurotiomycetes</taxon>
        <taxon>Chaetothyriomycetidae</taxon>
        <taxon>Chaetothyriales</taxon>
        <taxon>Herpotrichiellaceae</taxon>
        <taxon>Exophiala</taxon>
    </lineage>
</organism>
<accession>A0AAN6IBA4</accession>
<evidence type="ECO:0000313" key="2">
    <source>
        <dbReference type="Proteomes" id="UP001203852"/>
    </source>
</evidence>
<reference evidence="1" key="1">
    <citation type="journal article" date="2022" name="bioRxiv">
        <title>Deciphering the potential niche of two novel black yeast fungi from a biological soil crust based on their genomes, phenotypes, and melanin regulation.</title>
        <authorList>
            <consortium name="DOE Joint Genome Institute"/>
            <person name="Carr E.C."/>
            <person name="Barton Q."/>
            <person name="Grambo S."/>
            <person name="Sullivan M."/>
            <person name="Renfro C.M."/>
            <person name="Kuo A."/>
            <person name="Pangilinan J."/>
            <person name="Lipzen A."/>
            <person name="Keymanesh K."/>
            <person name="Savage E."/>
            <person name="Barry K."/>
            <person name="Grigoriev I.V."/>
            <person name="Riekhof W.R."/>
            <person name="Harris S.S."/>
        </authorList>
    </citation>
    <scope>NUCLEOTIDE SEQUENCE</scope>
    <source>
        <strain evidence="1">JF 03-4F</strain>
    </source>
</reference>
<evidence type="ECO:0000313" key="1">
    <source>
        <dbReference type="EMBL" id="KAI1611527.1"/>
    </source>
</evidence>
<proteinExistence type="predicted"/>
<dbReference type="AlphaFoldDB" id="A0AAN6IBA4"/>
<name>A0AAN6IBA4_9EURO</name>
<sequence>MQNSPGAHVDVSAWFRLFEPSTATSDPSLDALERRIKQSSEARELRFQDHDGNEVMVQHLSTLDNSMARVFIASVSCLSGDDVFVVKAFDPRVSFRLREQCSLPLDSSGLSIFTPANATRMLRYICSGQFDQLRHEILRPLSSLPDWCAGLASELPRNENGREWLVGNLYQKIFTDKDCLRRLVQSGVMDTPTEEEREAFVWIVSQNMFLHEKSMFELVDALPDVPCPRSQAILTTACNTVIPQRLSHLRRHFEFGAIVMERISGYPLNKVLDVSRLNEHERARVQPVDLQQLVPSTVDEACTLLRSANFLTLSLQLAGLNYTDYRPDNVMCTRSPSDGTLRLMWVDLGAFQPLQSKCFELGENFFPFTTETFLELFPDVADEALEDHLFEDLYLLTSSCCLSYSKTYAHRLRRHAYFIGNYEKTLAWRTIMESICFPSLETTDSMDTVVWLEVLRKSRDLMLHGSRPSSGLGSWVAVVVKFYRLLVARKLVLDHDEVLDEQNCILHFLRVVYIAGGLPSLRKFLPTANYSSSSSLAIRSRPDPGYLHLSPISHPHMRQARPNSIDLMRTEDFTSRYNVEDRDSDSAEKIRATRRKGGECLDSFSLRPSSVVESGTSDREDSKLMLTFDPLSGSDTSISEPQFPSSSLWKSGADLGYDDDVTTRQVPSTTELVELLKSQERIFSRFWWYPASSPSSTVIAELQQRFDTLDSLDLSCYPLPTLLVRQTPLS</sequence>